<dbReference type="InterPro" id="IPR006311">
    <property type="entry name" value="TAT_signal"/>
</dbReference>
<dbReference type="Gene3D" id="1.20.120.670">
    <property type="entry name" value="N-acetyl-b-d-glucoasminidase"/>
    <property type="match status" value="1"/>
</dbReference>
<dbReference type="GO" id="GO:0005975">
    <property type="term" value="P:carbohydrate metabolic process"/>
    <property type="evidence" value="ECO:0007669"/>
    <property type="project" value="UniProtKB-ARBA"/>
</dbReference>
<reference evidence="5" key="1">
    <citation type="journal article" date="2016" name="Int. J. Syst. Evol. Microbiol.">
        <title>Pseudoxanthomonas helianthi sp. nov., isolated from roots of Jerusalem artichoke (Helianthus tuberosus).</title>
        <authorList>
            <person name="Kittiwongwattana C."/>
            <person name="Thawai C."/>
        </authorList>
    </citation>
    <scope>NUCLEOTIDE SEQUENCE</scope>
    <source>
        <strain evidence="5">110414</strain>
    </source>
</reference>
<dbReference type="InterPro" id="IPR007781">
    <property type="entry name" value="NAGLU"/>
</dbReference>
<evidence type="ECO:0000259" key="2">
    <source>
        <dbReference type="Pfam" id="PF05089"/>
    </source>
</evidence>
<evidence type="ECO:0000313" key="5">
    <source>
        <dbReference type="EMBL" id="MBP3983530.1"/>
    </source>
</evidence>
<dbReference type="PANTHER" id="PTHR12872">
    <property type="entry name" value="ALPHA-N-ACETYLGLUCOSAMINIDASE"/>
    <property type="match status" value="1"/>
</dbReference>
<keyword evidence="6" id="KW-1185">Reference proteome</keyword>
<dbReference type="AlphaFoldDB" id="A0A940X2Q5"/>
<evidence type="ECO:0000259" key="3">
    <source>
        <dbReference type="Pfam" id="PF12971"/>
    </source>
</evidence>
<dbReference type="Proteomes" id="UP000673447">
    <property type="component" value="Unassembled WGS sequence"/>
</dbReference>
<gene>
    <name evidence="5" type="ORF">J5837_03750</name>
</gene>
<keyword evidence="1" id="KW-0378">Hydrolase</keyword>
<dbReference type="Pfam" id="PF05089">
    <property type="entry name" value="NAGLU"/>
    <property type="match status" value="1"/>
</dbReference>
<protein>
    <submittedName>
        <fullName evidence="5">Alpha-N-acetylglucosaminidase</fullName>
    </submittedName>
</protein>
<comment type="caution">
    <text evidence="5">The sequence shown here is derived from an EMBL/GenBank/DDBJ whole genome shotgun (WGS) entry which is preliminary data.</text>
</comment>
<dbReference type="EMBL" id="JAGKTC010000001">
    <property type="protein sequence ID" value="MBP3983530.1"/>
    <property type="molecule type" value="Genomic_DNA"/>
</dbReference>
<dbReference type="InterPro" id="IPR024732">
    <property type="entry name" value="NAGLU_C"/>
</dbReference>
<organism evidence="5 6">
    <name type="scientific">Pseudoxanthomonas helianthi</name>
    <dbReference type="NCBI Taxonomy" id="1453541"/>
    <lineage>
        <taxon>Bacteria</taxon>
        <taxon>Pseudomonadati</taxon>
        <taxon>Pseudomonadota</taxon>
        <taxon>Gammaproteobacteria</taxon>
        <taxon>Lysobacterales</taxon>
        <taxon>Lysobacteraceae</taxon>
        <taxon>Pseudoxanthomonas</taxon>
    </lineage>
</organism>
<dbReference type="Pfam" id="PF12971">
    <property type="entry name" value="NAGLU_N"/>
    <property type="match status" value="1"/>
</dbReference>
<dbReference type="PROSITE" id="PS51318">
    <property type="entry name" value="TAT"/>
    <property type="match status" value="1"/>
</dbReference>
<evidence type="ECO:0000256" key="1">
    <source>
        <dbReference type="ARBA" id="ARBA00022801"/>
    </source>
</evidence>
<reference evidence="5" key="2">
    <citation type="submission" date="2021-03" db="EMBL/GenBank/DDBJ databases">
        <authorList>
            <person name="Cao W."/>
        </authorList>
    </citation>
    <scope>NUCLEOTIDE SEQUENCE</scope>
    <source>
        <strain evidence="5">110414</strain>
    </source>
</reference>
<dbReference type="InterPro" id="IPR024733">
    <property type="entry name" value="NAGLU_tim-barrel"/>
</dbReference>
<feature type="domain" description="Alpha-N-acetylglucosaminidase tim-barrel" evidence="2">
    <location>
        <begin position="140"/>
        <end position="460"/>
    </location>
</feature>
<dbReference type="InterPro" id="IPR029018">
    <property type="entry name" value="Hex-like_dom2"/>
</dbReference>
<dbReference type="InterPro" id="IPR024240">
    <property type="entry name" value="NAGLU_N"/>
</dbReference>
<name>A0A940X2Q5_9GAMM</name>
<dbReference type="PANTHER" id="PTHR12872:SF1">
    <property type="entry name" value="ALPHA-N-ACETYLGLUCOSAMINIDASE"/>
    <property type="match status" value="1"/>
</dbReference>
<dbReference type="Gene3D" id="3.20.20.80">
    <property type="entry name" value="Glycosidases"/>
    <property type="match status" value="1"/>
</dbReference>
<feature type="domain" description="Alpha-N-acetylglucosaminidase C-terminal" evidence="4">
    <location>
        <begin position="470"/>
        <end position="734"/>
    </location>
</feature>
<evidence type="ECO:0000259" key="4">
    <source>
        <dbReference type="Pfam" id="PF12972"/>
    </source>
</evidence>
<evidence type="ECO:0000313" key="6">
    <source>
        <dbReference type="Proteomes" id="UP000673447"/>
    </source>
</evidence>
<dbReference type="GO" id="GO:0016787">
    <property type="term" value="F:hydrolase activity"/>
    <property type="evidence" value="ECO:0007669"/>
    <property type="project" value="UniProtKB-KW"/>
</dbReference>
<feature type="domain" description="Alpha-N-acetylglucosaminidase N-terminal" evidence="3">
    <location>
        <begin position="46"/>
        <end position="125"/>
    </location>
</feature>
<proteinExistence type="predicted"/>
<dbReference type="Gene3D" id="3.30.379.10">
    <property type="entry name" value="Chitobiase/beta-hexosaminidase domain 2-like"/>
    <property type="match status" value="1"/>
</dbReference>
<sequence>MRASPPANPERRRLLKGAALSGIAIAGVRWWPEARAAIDGEADVRPLRDALGRLLPDHAEQIVWQPIATHDGIDRFEIDRDRDRLLIRSNRALSGLAGLHWYLKYVADAHLSWTGTQLDLPARLPLPARRIAMAAQLPHRYLLNDTDDGYSGPYRNWNDWERLLDLAALQGTTAMLVTVGQEAVYHRLLQEFGYNDAELRAWIPAPAHQPWWLLQNMSGFGGPVSTRLLDERIALGRKICRRARELGIEPVFPGYFGTVPGGFVERNPKARVVPQGEWVGFERPDWLDPTSPPFADVAAAFYRHQRELFGDARFFKMDLLHEGGKRGDVDVPAASRAVQQALERAHPGACWVILGWQKNPAAEVLQGVDRERMLIVDGIGDRYAPAPDRERDWNGTPYAFGSIANFGGHVTFGAKANAWVERFHAARRKPGNALRGIAWMPEGAYRDAAAMELFNELAWRETPIDDLPSWFARYARFRYGAADAHAERAWRALAQSVYQLKTDEYSEPPDSLFCARPALDTATAAKWSPESVPYDPQQVIKALRELLQVTESLRGSDAYRLDLVDVARQCLANHGRALLPRIAERYKQGDRDGFAKLSAHWLDCMRLQDRLLATHPHFLLGPWLRQARAAAKDEAERIQFEYDARSILTVWGPRPAADQAGLRDYANREWAGMVGGLYLQRWQRFFASLEISLETGAKPEPIDWFATEDEWAHGREDYPITASGSSHALAGEVLALLDAWPDAARPTA</sequence>
<dbReference type="Pfam" id="PF12972">
    <property type="entry name" value="NAGLU_C"/>
    <property type="match status" value="1"/>
</dbReference>
<dbReference type="RefSeq" id="WP_210535370.1">
    <property type="nucleotide sequence ID" value="NZ_JAGKTC010000001.1"/>
</dbReference>
<accession>A0A940X2Q5</accession>